<dbReference type="EMBL" id="JAGGNH010000101">
    <property type="protein sequence ID" value="KAJ0960189.1"/>
    <property type="molecule type" value="Genomic_DNA"/>
</dbReference>
<evidence type="ECO:0000313" key="1">
    <source>
        <dbReference type="EMBL" id="KAJ0960189.1"/>
    </source>
</evidence>
<name>A0A9D5BSX1_9LILI</name>
<accession>A0A9D5BSX1</accession>
<sequence>MASPHRIHPSQGIETWSAFGMSLTHSLAFLRFYHNLNLVGIPKLTGNTKSGGKHIEFVAMIGVSEAWTISGTPLDLRDLDYWQLNLNMMKHELGGVQKSGVKTPLRVQVEAAKGFLGVLRTYLGSLCSNLRSHTITNVQSNDNKYLGYIYKVELANASFPTHGDRHISMLYFVT</sequence>
<comment type="caution">
    <text evidence="1">The sequence shown here is derived from an EMBL/GenBank/DDBJ whole genome shotgun (WGS) entry which is preliminary data.</text>
</comment>
<protein>
    <submittedName>
        <fullName evidence="1">Uncharacterized protein</fullName>
    </submittedName>
</protein>
<dbReference type="Proteomes" id="UP001085076">
    <property type="component" value="Unassembled WGS sequence"/>
</dbReference>
<proteinExistence type="predicted"/>
<gene>
    <name evidence="1" type="ORF">J5N97_002022</name>
</gene>
<dbReference type="OrthoDB" id="6019893at2759"/>
<evidence type="ECO:0000313" key="2">
    <source>
        <dbReference type="Proteomes" id="UP001085076"/>
    </source>
</evidence>
<dbReference type="AlphaFoldDB" id="A0A9D5BSX1"/>
<organism evidence="1 2">
    <name type="scientific">Dioscorea zingiberensis</name>
    <dbReference type="NCBI Taxonomy" id="325984"/>
    <lineage>
        <taxon>Eukaryota</taxon>
        <taxon>Viridiplantae</taxon>
        <taxon>Streptophyta</taxon>
        <taxon>Embryophyta</taxon>
        <taxon>Tracheophyta</taxon>
        <taxon>Spermatophyta</taxon>
        <taxon>Magnoliopsida</taxon>
        <taxon>Liliopsida</taxon>
        <taxon>Dioscoreales</taxon>
        <taxon>Dioscoreaceae</taxon>
        <taxon>Dioscorea</taxon>
    </lineage>
</organism>
<reference evidence="1 2" key="1">
    <citation type="journal article" date="2022" name="Hortic Res">
        <title>The genome of Dioscorea zingiberensis sheds light on the biosynthesis, origin and evolution of the medicinally important diosgenin saponins.</title>
        <authorList>
            <person name="Li Y."/>
            <person name="Tan C."/>
            <person name="Li Z."/>
            <person name="Guo J."/>
            <person name="Li S."/>
            <person name="Chen X."/>
            <person name="Wang C."/>
            <person name="Dai X."/>
            <person name="Yang H."/>
            <person name="Song W."/>
            <person name="Hou L."/>
            <person name="Xu J."/>
            <person name="Tong Z."/>
            <person name="Xu A."/>
            <person name="Yuan X."/>
            <person name="Wang W."/>
            <person name="Yang Q."/>
            <person name="Chen L."/>
            <person name="Sun Z."/>
            <person name="Wang K."/>
            <person name="Pan B."/>
            <person name="Chen J."/>
            <person name="Bao Y."/>
            <person name="Liu F."/>
            <person name="Qi X."/>
            <person name="Gang D.R."/>
            <person name="Wen J."/>
            <person name="Li J."/>
        </authorList>
    </citation>
    <scope>NUCLEOTIDE SEQUENCE [LARGE SCALE GENOMIC DNA]</scope>
    <source>
        <strain evidence="1">Dzin_1.0</strain>
    </source>
</reference>
<keyword evidence="2" id="KW-1185">Reference proteome</keyword>